<keyword evidence="13 18" id="KW-0520">NAD</keyword>
<evidence type="ECO:0000256" key="11">
    <source>
        <dbReference type="ARBA" id="ARBA00022982"/>
    </source>
</evidence>
<comment type="function">
    <text evidence="18">Core subunit of the mitochondrial membrane respiratory chain NADH dehydrogenase (Complex I) which catalyzes electron transfer from NADH through the respiratory chain, using ubiquinone as an electron acceptor. Essential for the catalytic activity and assembly of complex I.</text>
</comment>
<dbReference type="InterPro" id="IPR003917">
    <property type="entry name" value="NADH_UbQ_OxRdtase_chain2"/>
</dbReference>
<evidence type="ECO:0000256" key="2">
    <source>
        <dbReference type="ARBA" id="ARBA00004448"/>
    </source>
</evidence>
<evidence type="ECO:0000256" key="14">
    <source>
        <dbReference type="ARBA" id="ARBA00023075"/>
    </source>
</evidence>
<reference evidence="20" key="1">
    <citation type="journal article" date="2002" name="Exp. Appl. Acarol.">
        <title>Complete mitochondrial DNA sequence of the important honey bee pest, Varroa destructor (Acari: Varroidae).</title>
        <authorList>
            <person name="Evans J.D."/>
            <person name="Lopez D.L."/>
        </authorList>
    </citation>
    <scope>NUCLEOTIDE SEQUENCE</scope>
</reference>
<geneLocation type="mitochondrion" evidence="20"/>
<evidence type="ECO:0000256" key="9">
    <source>
        <dbReference type="ARBA" id="ARBA00022792"/>
    </source>
</evidence>
<feature type="transmembrane region" description="Helical" evidence="18">
    <location>
        <begin position="137"/>
        <end position="157"/>
    </location>
</feature>
<evidence type="ECO:0000256" key="17">
    <source>
        <dbReference type="ARBA" id="ARBA00049551"/>
    </source>
</evidence>
<feature type="transmembrane region" description="Helical" evidence="18">
    <location>
        <begin position="259"/>
        <end position="276"/>
    </location>
</feature>
<feature type="transmembrane region" description="Helical" evidence="18">
    <location>
        <begin position="57"/>
        <end position="79"/>
    </location>
</feature>
<dbReference type="GO" id="GO:0006120">
    <property type="term" value="P:mitochondrial electron transport, NADH to ubiquinone"/>
    <property type="evidence" value="ECO:0007669"/>
    <property type="project" value="InterPro"/>
</dbReference>
<sequence length="317" mass="37930">MSWMKLLSIVLLVMVSLMSFSVESWFFLWVMLEFNLLFFMFYIFEKNNLVINSMMKYFIIQSFLSMLLLFFLVLSNMVLSSSLNMMLISWIMFMKMGLFPFHFWLVDVGEGLSWMGFIVFLTLQKLIPLYILSLMEIYYLEFIVVMNNLMGVVMMYNQNSLRKVLVYSSMVHLTWIIMLLNLNSSYWFIYFFIYLINIMMLKMVMKNMEVNNFIQLKYLPIGMKMGLMMIFLSLSGMPPFMGFISKMTVLLMYFENQKMIFLIMLLVSVMSMYIYMNYFMKSLFFMSLGYNKNKNMGMSSSIMLLVLPFFIFLYSII</sequence>
<dbReference type="InterPro" id="IPR050175">
    <property type="entry name" value="Complex_I_Subunit_2"/>
</dbReference>
<dbReference type="InterPro" id="IPR001750">
    <property type="entry name" value="ND/Mrp_TM"/>
</dbReference>
<keyword evidence="9 18" id="KW-0999">Mitochondrion inner membrane</keyword>
<evidence type="ECO:0000256" key="16">
    <source>
        <dbReference type="ARBA" id="ARBA00023136"/>
    </source>
</evidence>
<keyword evidence="14 18" id="KW-0830">Ubiquinone</keyword>
<keyword evidence="16 18" id="KW-0472">Membrane</keyword>
<dbReference type="GO" id="GO:0005743">
    <property type="term" value="C:mitochondrial inner membrane"/>
    <property type="evidence" value="ECO:0007669"/>
    <property type="project" value="UniProtKB-SubCell"/>
</dbReference>
<dbReference type="PANTHER" id="PTHR46552">
    <property type="entry name" value="NADH-UBIQUINONE OXIDOREDUCTASE CHAIN 2"/>
    <property type="match status" value="1"/>
</dbReference>
<dbReference type="GO" id="GO:0008137">
    <property type="term" value="F:NADH dehydrogenase (ubiquinone) activity"/>
    <property type="evidence" value="ECO:0007669"/>
    <property type="project" value="UniProtKB-EC"/>
</dbReference>
<evidence type="ECO:0000256" key="1">
    <source>
        <dbReference type="ARBA" id="ARBA00003257"/>
    </source>
</evidence>
<dbReference type="EC" id="7.1.1.2" evidence="4 18"/>
<accession>Q8HEI8</accession>
<evidence type="ECO:0000256" key="3">
    <source>
        <dbReference type="ARBA" id="ARBA00007012"/>
    </source>
</evidence>
<evidence type="ECO:0000259" key="19">
    <source>
        <dbReference type="Pfam" id="PF00361"/>
    </source>
</evidence>
<comment type="function">
    <text evidence="1">Core subunit of the mitochondrial membrane respiratory chain NADH dehydrogenase (Complex I) that is believed to belong to the minimal assembly required for catalysis. Complex I functions in the transfer of electrons from NADH to the respiratory chain. The immediate electron acceptor for the enzyme is believed to be ubiquinone.</text>
</comment>
<evidence type="ECO:0000256" key="8">
    <source>
        <dbReference type="ARBA" id="ARBA00022692"/>
    </source>
</evidence>
<feature type="transmembrane region" description="Helical" evidence="18">
    <location>
        <begin position="85"/>
        <end position="105"/>
    </location>
</feature>
<gene>
    <name evidence="20" type="primary">ND2</name>
</gene>
<feature type="transmembrane region" description="Helical" evidence="18">
    <location>
        <begin position="226"/>
        <end position="253"/>
    </location>
</feature>
<dbReference type="AlphaFoldDB" id="Q8HEI8"/>
<feature type="transmembrane region" description="Helical" evidence="18">
    <location>
        <begin position="297"/>
        <end position="316"/>
    </location>
</feature>
<feature type="transmembrane region" description="Helical" evidence="18">
    <location>
        <begin position="112"/>
        <end position="131"/>
    </location>
</feature>
<keyword evidence="11 18" id="KW-0249">Electron transport</keyword>
<organism evidence="20">
    <name type="scientific">Varroa destructor</name>
    <name type="common">Honeybee mite</name>
    <dbReference type="NCBI Taxonomy" id="109461"/>
    <lineage>
        <taxon>Eukaryota</taxon>
        <taxon>Metazoa</taxon>
        <taxon>Ecdysozoa</taxon>
        <taxon>Arthropoda</taxon>
        <taxon>Chelicerata</taxon>
        <taxon>Arachnida</taxon>
        <taxon>Acari</taxon>
        <taxon>Parasitiformes</taxon>
        <taxon>Mesostigmata</taxon>
        <taxon>Gamasina</taxon>
        <taxon>Dermanyssoidea</taxon>
        <taxon>Varroidae</taxon>
        <taxon>Varroa</taxon>
    </lineage>
</organism>
<evidence type="ECO:0000256" key="4">
    <source>
        <dbReference type="ARBA" id="ARBA00012944"/>
    </source>
</evidence>
<dbReference type="EMBL" id="AY163547">
    <property type="protein sequence ID" value="AAN87152.1"/>
    <property type="molecule type" value="Genomic_DNA"/>
</dbReference>
<comment type="catalytic activity">
    <reaction evidence="17 18">
        <text>a ubiquinone + NADH + 5 H(+)(in) = a ubiquinol + NAD(+) + 4 H(+)(out)</text>
        <dbReference type="Rhea" id="RHEA:29091"/>
        <dbReference type="Rhea" id="RHEA-COMP:9565"/>
        <dbReference type="Rhea" id="RHEA-COMP:9566"/>
        <dbReference type="ChEBI" id="CHEBI:15378"/>
        <dbReference type="ChEBI" id="CHEBI:16389"/>
        <dbReference type="ChEBI" id="CHEBI:17976"/>
        <dbReference type="ChEBI" id="CHEBI:57540"/>
        <dbReference type="ChEBI" id="CHEBI:57945"/>
        <dbReference type="EC" id="7.1.1.2"/>
    </reaction>
</comment>
<feature type="transmembrane region" description="Helical" evidence="18">
    <location>
        <begin position="187"/>
        <end position="205"/>
    </location>
</feature>
<keyword evidence="6" id="KW-0813">Transport</keyword>
<keyword evidence="10 18" id="KW-1278">Translocase</keyword>
<keyword evidence="12 18" id="KW-1133">Transmembrane helix</keyword>
<evidence type="ECO:0000256" key="12">
    <source>
        <dbReference type="ARBA" id="ARBA00022989"/>
    </source>
</evidence>
<evidence type="ECO:0000313" key="20">
    <source>
        <dbReference type="EMBL" id="AAN87152.1"/>
    </source>
</evidence>
<keyword evidence="7 18" id="KW-0679">Respiratory chain</keyword>
<name>Q8HEI8_VARDE</name>
<dbReference type="PANTHER" id="PTHR46552:SF1">
    <property type="entry name" value="NADH-UBIQUINONE OXIDOREDUCTASE CHAIN 2"/>
    <property type="match status" value="1"/>
</dbReference>
<dbReference type="Pfam" id="PF00361">
    <property type="entry name" value="Proton_antipo_M"/>
    <property type="match status" value="1"/>
</dbReference>
<evidence type="ECO:0000256" key="5">
    <source>
        <dbReference type="ARBA" id="ARBA00021008"/>
    </source>
</evidence>
<dbReference type="PRINTS" id="PR01436">
    <property type="entry name" value="NADHDHGNASE2"/>
</dbReference>
<feature type="domain" description="NADH:quinone oxidoreductase/Mrp antiporter transmembrane" evidence="19">
    <location>
        <begin position="27"/>
        <end position="269"/>
    </location>
</feature>
<evidence type="ECO:0000256" key="18">
    <source>
        <dbReference type="RuleBase" id="RU003403"/>
    </source>
</evidence>
<keyword evidence="8 18" id="KW-0812">Transmembrane</keyword>
<evidence type="ECO:0000256" key="10">
    <source>
        <dbReference type="ARBA" id="ARBA00022967"/>
    </source>
</evidence>
<evidence type="ECO:0000256" key="7">
    <source>
        <dbReference type="ARBA" id="ARBA00022660"/>
    </source>
</evidence>
<comment type="similarity">
    <text evidence="3 18">Belongs to the complex I subunit 2 family.</text>
</comment>
<proteinExistence type="inferred from homology"/>
<evidence type="ECO:0000256" key="13">
    <source>
        <dbReference type="ARBA" id="ARBA00023027"/>
    </source>
</evidence>
<comment type="subcellular location">
    <subcellularLocation>
        <location evidence="2 18">Mitochondrion inner membrane</location>
        <topology evidence="2 18">Multi-pass membrane protein</topology>
    </subcellularLocation>
</comment>
<protein>
    <recommendedName>
        <fullName evidence="5 18">NADH-ubiquinone oxidoreductase chain 2</fullName>
        <ecNumber evidence="4 18">7.1.1.2</ecNumber>
    </recommendedName>
</protein>
<evidence type="ECO:0000256" key="15">
    <source>
        <dbReference type="ARBA" id="ARBA00023128"/>
    </source>
</evidence>
<keyword evidence="15 18" id="KW-0496">Mitochondrion</keyword>
<evidence type="ECO:0000256" key="6">
    <source>
        <dbReference type="ARBA" id="ARBA00022448"/>
    </source>
</evidence>